<feature type="transmembrane region" description="Helical" evidence="2">
    <location>
        <begin position="297"/>
        <end position="315"/>
    </location>
</feature>
<reference evidence="4 5" key="1">
    <citation type="submission" date="2021-05" db="EMBL/GenBank/DDBJ databases">
        <title>Novel Bacillus species.</title>
        <authorList>
            <person name="Liu G."/>
        </authorList>
    </citation>
    <scope>NUCLEOTIDE SEQUENCE [LARGE SCALE GENOMIC DNA]</scope>
    <source>
        <strain evidence="4 5">FJAT-49682</strain>
    </source>
</reference>
<dbReference type="AlphaFoldDB" id="A0A942Z4I8"/>
<gene>
    <name evidence="4" type="ORF">KHA91_06855</name>
</gene>
<dbReference type="SUPFAM" id="SSF109604">
    <property type="entry name" value="HD-domain/PDEase-like"/>
    <property type="match status" value="1"/>
</dbReference>
<comment type="caution">
    <text evidence="4">The sequence shown here is derived from an EMBL/GenBank/DDBJ whole genome shotgun (WGS) entry which is preliminary data.</text>
</comment>
<sequence length="736" mass="82408">MDFLAYISKIRSFLSYKVFTSLIYFILALLLFGILYHNMKPETYDMELFSVADKTIRSPKTIEDELKTKEERENAAEAVDNAYVFKKEMAQNRVSLIASIFDFVKETNLESIRLPEKNEKEQGKGEKVEEKKGDAASALENRLKLLKTKLTANVTEDVTNSISDQILISLLQADALQLQNLKDIVVHQVEAAMNEKIREDMTEVAKMAIADKIKATGLPKDLADAASELGQYAIVANELYDESLTEERRKQAMEDVEPIKILQGQIIVQEGHLIDRETYRQLEMLGLLKSNPTLKPLVGLGIFIVLVIGTLYIYLSRLTLPEEKKQSHLLLLSLIFILSLIIMKIIGLMEKANLNEIAYIFPAALAPMLVKIMINERFALIMTIILAACGSIVFHDGITSTIDVEIAVYILFSGLAGVLFLSGRNERSHILTAGLFVSGINILLIFFLSLIGSGQFTATEYFYYGLYSVVSGLLSAIFTIGLLPFFEAGFGILSTMRLIELSNPNHPLLKKLLTETPGTYHHSVMVANLAESACEAIGANGLLARVGCYYHDVGKTKRPPFFIENQINIQNPHDRLPPETSKDIIIAHTADGAAELRRHKLPKEIVDIAEQHHGTSLLKYFYFKAKKANEGISEHDYRYPGPKPQTKENAVISLADSVEAAVRSMANPTPEEIRSLVHAIAQDKLLDGQFNECDLTLKEIELVKETFCETLNGIFHSRIEYPDFKQQKVIRDGTTN</sequence>
<dbReference type="Pfam" id="PF01966">
    <property type="entry name" value="HD"/>
    <property type="match status" value="1"/>
</dbReference>
<dbReference type="RefSeq" id="WP_213097424.1">
    <property type="nucleotide sequence ID" value="NZ_JAGYPN010000001.1"/>
</dbReference>
<feature type="transmembrane region" description="Helical" evidence="2">
    <location>
        <begin position="406"/>
        <end position="423"/>
    </location>
</feature>
<dbReference type="Proteomes" id="UP000676456">
    <property type="component" value="Unassembled WGS sequence"/>
</dbReference>
<dbReference type="SMART" id="SM00471">
    <property type="entry name" value="HDc"/>
    <property type="match status" value="1"/>
</dbReference>
<feature type="transmembrane region" description="Helical" evidence="2">
    <location>
        <begin position="21"/>
        <end position="39"/>
    </location>
</feature>
<feature type="transmembrane region" description="Helical" evidence="2">
    <location>
        <begin position="464"/>
        <end position="486"/>
    </location>
</feature>
<dbReference type="EMBL" id="JAGYPN010000001">
    <property type="protein sequence ID" value="MBS4222477.1"/>
    <property type="molecule type" value="Genomic_DNA"/>
</dbReference>
<dbReference type="Gene3D" id="1.10.3210.10">
    <property type="entry name" value="Hypothetical protein af1432"/>
    <property type="match status" value="1"/>
</dbReference>
<dbReference type="PANTHER" id="PTHR36442:SF1">
    <property type="entry name" value="CYCLIC-DI-AMP PHOSPHODIESTERASE PGPH"/>
    <property type="match status" value="1"/>
</dbReference>
<keyword evidence="5" id="KW-1185">Reference proteome</keyword>
<evidence type="ECO:0000259" key="3">
    <source>
        <dbReference type="SMART" id="SM00471"/>
    </source>
</evidence>
<dbReference type="Pfam" id="PF07697">
    <property type="entry name" value="7TMR-HDED"/>
    <property type="match status" value="1"/>
</dbReference>
<dbReference type="InterPro" id="IPR006674">
    <property type="entry name" value="HD_domain"/>
</dbReference>
<accession>A0A942Z4I8</accession>
<organism evidence="4 5">
    <name type="scientific">Lederbergia citrea</name>
    <dbReference type="NCBI Taxonomy" id="2833581"/>
    <lineage>
        <taxon>Bacteria</taxon>
        <taxon>Bacillati</taxon>
        <taxon>Bacillota</taxon>
        <taxon>Bacilli</taxon>
        <taxon>Bacillales</taxon>
        <taxon>Bacillaceae</taxon>
        <taxon>Lederbergia</taxon>
    </lineage>
</organism>
<dbReference type="InterPro" id="IPR006675">
    <property type="entry name" value="HDIG_dom"/>
</dbReference>
<dbReference type="InterPro" id="IPR011621">
    <property type="entry name" value="Metal-dep_PHydrolase_7TM_intra"/>
</dbReference>
<keyword evidence="2" id="KW-0812">Transmembrane</keyword>
<dbReference type="NCBIfam" id="TIGR00277">
    <property type="entry name" value="HDIG"/>
    <property type="match status" value="1"/>
</dbReference>
<dbReference type="InterPro" id="IPR011624">
    <property type="entry name" value="Metal-dep_PHydrolase_7TM_extra"/>
</dbReference>
<evidence type="ECO:0000313" key="5">
    <source>
        <dbReference type="Proteomes" id="UP000676456"/>
    </source>
</evidence>
<protein>
    <submittedName>
        <fullName evidence="4">HD family phosphohydrolase</fullName>
    </submittedName>
</protein>
<feature type="transmembrane region" description="Helical" evidence="2">
    <location>
        <begin position="377"/>
        <end position="394"/>
    </location>
</feature>
<dbReference type="InterPro" id="IPR003607">
    <property type="entry name" value="HD/PDEase_dom"/>
</dbReference>
<feature type="region of interest" description="Disordered" evidence="1">
    <location>
        <begin position="114"/>
        <end position="134"/>
    </location>
</feature>
<dbReference type="CDD" id="cd00077">
    <property type="entry name" value="HDc"/>
    <property type="match status" value="1"/>
</dbReference>
<feature type="transmembrane region" description="Helical" evidence="2">
    <location>
        <begin position="327"/>
        <end position="346"/>
    </location>
</feature>
<feature type="domain" description="HD/PDEase" evidence="3">
    <location>
        <begin position="515"/>
        <end position="670"/>
    </location>
</feature>
<keyword evidence="2" id="KW-1133">Transmembrane helix</keyword>
<evidence type="ECO:0000313" key="4">
    <source>
        <dbReference type="EMBL" id="MBS4222477.1"/>
    </source>
</evidence>
<feature type="transmembrane region" description="Helical" evidence="2">
    <location>
        <begin position="430"/>
        <end position="452"/>
    </location>
</feature>
<evidence type="ECO:0000256" key="2">
    <source>
        <dbReference type="SAM" id="Phobius"/>
    </source>
</evidence>
<evidence type="ECO:0000256" key="1">
    <source>
        <dbReference type="SAM" id="MobiDB-lite"/>
    </source>
</evidence>
<dbReference type="InterPro" id="IPR052722">
    <property type="entry name" value="PgpH_phosphodiesterase"/>
</dbReference>
<proteinExistence type="predicted"/>
<name>A0A942Z4I8_9BACI</name>
<dbReference type="PANTHER" id="PTHR36442">
    <property type="entry name" value="CYCLIC-DI-AMP PHOSPHODIESTERASE PGPH"/>
    <property type="match status" value="1"/>
</dbReference>
<keyword evidence="2" id="KW-0472">Membrane</keyword>
<dbReference type="Pfam" id="PF07698">
    <property type="entry name" value="7TM-7TMR_HD"/>
    <property type="match status" value="1"/>
</dbReference>